<keyword evidence="1" id="KW-0472">Membrane</keyword>
<dbReference type="RefSeq" id="WP_386046232.1">
    <property type="nucleotide sequence ID" value="NZ_JBHUIO010000005.1"/>
</dbReference>
<dbReference type="Pfam" id="PF06166">
    <property type="entry name" value="DUF979"/>
    <property type="match status" value="1"/>
</dbReference>
<dbReference type="InterPro" id="IPR009323">
    <property type="entry name" value="DUF979"/>
</dbReference>
<feature type="transmembrane region" description="Helical" evidence="1">
    <location>
        <begin position="55"/>
        <end position="76"/>
    </location>
</feature>
<evidence type="ECO:0000256" key="1">
    <source>
        <dbReference type="SAM" id="Phobius"/>
    </source>
</evidence>
<keyword evidence="3" id="KW-1185">Reference proteome</keyword>
<keyword evidence="1" id="KW-0812">Transmembrane</keyword>
<evidence type="ECO:0000313" key="2">
    <source>
        <dbReference type="EMBL" id="MFD2170353.1"/>
    </source>
</evidence>
<name>A0ABW4ZY64_9BACL</name>
<sequence>MWISLDLIYYVAGIFLAVIAVMSVRDRGNPRRLLTGAFWGLYAITFLFGNLIPSLYMGILVIVMVLIAGFGGVRLGRYEQTTAEERQESAKRLGNKLFLPALLIPLVTIIGAVWLKDLQFGGAFLFDQKHVTLVALGVASIIALIVGMMMTRSKGLQPIAESRRLVDAIGWASVLPQLLATLGALFGAAGVGAVISDLVSGAIPVDNRFLVVVAYCVGMALFTVIMGNAFAAFPVITAGIGLPLIISMHGGNPAVVAAIGMFSGYCGTLMTPMAANFNIVPAALLDLPDKNAVIKAQFPTAVLLLLINVFLMYFLVFL</sequence>
<protein>
    <submittedName>
        <fullName evidence="2">DUF979 domain-containing protein</fullName>
    </submittedName>
</protein>
<proteinExistence type="predicted"/>
<feature type="transmembrane region" description="Helical" evidence="1">
    <location>
        <begin position="7"/>
        <end position="24"/>
    </location>
</feature>
<reference evidence="3" key="1">
    <citation type="journal article" date="2019" name="Int. J. Syst. Evol. Microbiol.">
        <title>The Global Catalogue of Microorganisms (GCM) 10K type strain sequencing project: providing services to taxonomists for standard genome sequencing and annotation.</title>
        <authorList>
            <consortium name="The Broad Institute Genomics Platform"/>
            <consortium name="The Broad Institute Genome Sequencing Center for Infectious Disease"/>
            <person name="Wu L."/>
            <person name="Ma J."/>
        </authorList>
    </citation>
    <scope>NUCLEOTIDE SEQUENCE [LARGE SCALE GENOMIC DNA]</scope>
    <source>
        <strain evidence="3">CGMCC 1.13574</strain>
    </source>
</reference>
<keyword evidence="1" id="KW-1133">Transmembrane helix</keyword>
<feature type="transmembrane region" description="Helical" evidence="1">
    <location>
        <begin position="209"/>
        <end position="242"/>
    </location>
</feature>
<feature type="transmembrane region" description="Helical" evidence="1">
    <location>
        <begin position="97"/>
        <end position="115"/>
    </location>
</feature>
<feature type="transmembrane region" description="Helical" evidence="1">
    <location>
        <begin position="168"/>
        <end position="189"/>
    </location>
</feature>
<feature type="transmembrane region" description="Helical" evidence="1">
    <location>
        <begin position="297"/>
        <end position="317"/>
    </location>
</feature>
<comment type="caution">
    <text evidence="2">The sequence shown here is derived from an EMBL/GenBank/DDBJ whole genome shotgun (WGS) entry which is preliminary data.</text>
</comment>
<gene>
    <name evidence="2" type="ORF">ACFSOY_10110</name>
</gene>
<evidence type="ECO:0000313" key="3">
    <source>
        <dbReference type="Proteomes" id="UP001597343"/>
    </source>
</evidence>
<feature type="transmembrane region" description="Helical" evidence="1">
    <location>
        <begin position="130"/>
        <end position="147"/>
    </location>
</feature>
<accession>A0ABW4ZY64</accession>
<dbReference type="EMBL" id="JBHUIO010000005">
    <property type="protein sequence ID" value="MFD2170353.1"/>
    <property type="molecule type" value="Genomic_DNA"/>
</dbReference>
<organism evidence="2 3">
    <name type="scientific">Tumebacillus lipolyticus</name>
    <dbReference type="NCBI Taxonomy" id="1280370"/>
    <lineage>
        <taxon>Bacteria</taxon>
        <taxon>Bacillati</taxon>
        <taxon>Bacillota</taxon>
        <taxon>Bacilli</taxon>
        <taxon>Bacillales</taxon>
        <taxon>Alicyclobacillaceae</taxon>
        <taxon>Tumebacillus</taxon>
    </lineage>
</organism>
<dbReference type="Proteomes" id="UP001597343">
    <property type="component" value="Unassembled WGS sequence"/>
</dbReference>